<reference evidence="3 5" key="2">
    <citation type="submission" date="2020-10" db="EMBL/GenBank/DDBJ databases">
        <title>Genome sequencing of Bifidobacterium eulemuris_DSMZ_100216.</title>
        <authorList>
            <person name="Kim J."/>
        </authorList>
    </citation>
    <scope>NUCLEOTIDE SEQUENCE [LARGE SCALE GENOMIC DNA]</scope>
    <source>
        <strain evidence="3 5">DSM 100216</strain>
    </source>
</reference>
<dbReference type="AlphaFoldDB" id="A0A261G235"/>
<evidence type="ECO:0000313" key="4">
    <source>
        <dbReference type="Proteomes" id="UP000216057"/>
    </source>
</evidence>
<organism evidence="2 4">
    <name type="scientific">Bifidobacterium eulemuris</name>
    <dbReference type="NCBI Taxonomy" id="1765219"/>
    <lineage>
        <taxon>Bacteria</taxon>
        <taxon>Bacillati</taxon>
        <taxon>Actinomycetota</taxon>
        <taxon>Actinomycetes</taxon>
        <taxon>Bifidobacteriales</taxon>
        <taxon>Bifidobacteriaceae</taxon>
        <taxon>Bifidobacterium</taxon>
    </lineage>
</organism>
<name>A0A261G235_9BIFI</name>
<gene>
    <name evidence="3" type="ORF">BE0216_10715</name>
    <name evidence="2" type="ORF">BEUL_2046</name>
</gene>
<accession>A0A261G235</accession>
<evidence type="ECO:0000313" key="2">
    <source>
        <dbReference type="EMBL" id="OZG65036.1"/>
    </source>
</evidence>
<reference evidence="2 4" key="1">
    <citation type="journal article" date="2017" name="BMC Genomics">
        <title>Comparative genomic and phylogenomic analyses of the Bifidobacteriaceae family.</title>
        <authorList>
            <person name="Lugli G.A."/>
            <person name="Milani C."/>
            <person name="Turroni F."/>
            <person name="Duranti S."/>
            <person name="Mancabelli L."/>
            <person name="Mangifesta M."/>
            <person name="Ferrario C."/>
            <person name="Modesto M."/>
            <person name="Mattarelli P."/>
            <person name="Jiri K."/>
            <person name="van Sinderen D."/>
            <person name="Ventura M."/>
        </authorList>
    </citation>
    <scope>NUCLEOTIDE SEQUENCE [LARGE SCALE GENOMIC DNA]</scope>
    <source>
        <strain evidence="2 4">DSM 100216</strain>
    </source>
</reference>
<evidence type="ECO:0000313" key="3">
    <source>
        <dbReference type="EMBL" id="QOL33259.1"/>
    </source>
</evidence>
<dbReference type="Proteomes" id="UP000593943">
    <property type="component" value="Chromosome"/>
</dbReference>
<feature type="transmembrane region" description="Helical" evidence="1">
    <location>
        <begin position="60"/>
        <end position="82"/>
    </location>
</feature>
<keyword evidence="1" id="KW-0472">Membrane</keyword>
<proteinExistence type="predicted"/>
<keyword evidence="1" id="KW-1133">Transmembrane helix</keyword>
<keyword evidence="5" id="KW-1185">Reference proteome</keyword>
<feature type="transmembrane region" description="Helical" evidence="1">
    <location>
        <begin position="12"/>
        <end position="40"/>
    </location>
</feature>
<dbReference type="EMBL" id="MWWZ01000013">
    <property type="protein sequence ID" value="OZG65036.1"/>
    <property type="molecule type" value="Genomic_DNA"/>
</dbReference>
<evidence type="ECO:0000256" key="1">
    <source>
        <dbReference type="SAM" id="Phobius"/>
    </source>
</evidence>
<sequence length="92" mass="9775">MSKSYQELKTSPAINLVWLVLIVASASIGILAGVIYILAVTNVQILSWSIGYVLTSGTNAAIMTPCLVAFCVSAVVFVLCMLKNVILKALTK</sequence>
<protein>
    <submittedName>
        <fullName evidence="2">Uncharacterized protein</fullName>
    </submittedName>
</protein>
<dbReference type="OrthoDB" id="3237741at2"/>
<dbReference type="KEGG" id="beu:BE0216_10715"/>
<dbReference type="Proteomes" id="UP000216057">
    <property type="component" value="Unassembled WGS sequence"/>
</dbReference>
<evidence type="ECO:0000313" key="5">
    <source>
        <dbReference type="Proteomes" id="UP000593943"/>
    </source>
</evidence>
<keyword evidence="1" id="KW-0812">Transmembrane</keyword>
<dbReference type="EMBL" id="CP062938">
    <property type="protein sequence ID" value="QOL33259.1"/>
    <property type="molecule type" value="Genomic_DNA"/>
</dbReference>